<gene>
    <name evidence="1" type="ORF">HHI36_016777</name>
</gene>
<organism evidence="1 2">
    <name type="scientific">Cryptolaemus montrouzieri</name>
    <dbReference type="NCBI Taxonomy" id="559131"/>
    <lineage>
        <taxon>Eukaryota</taxon>
        <taxon>Metazoa</taxon>
        <taxon>Ecdysozoa</taxon>
        <taxon>Arthropoda</taxon>
        <taxon>Hexapoda</taxon>
        <taxon>Insecta</taxon>
        <taxon>Pterygota</taxon>
        <taxon>Neoptera</taxon>
        <taxon>Endopterygota</taxon>
        <taxon>Coleoptera</taxon>
        <taxon>Polyphaga</taxon>
        <taxon>Cucujiformia</taxon>
        <taxon>Coccinelloidea</taxon>
        <taxon>Coccinellidae</taxon>
        <taxon>Scymninae</taxon>
        <taxon>Scymnini</taxon>
        <taxon>Cryptolaemus</taxon>
    </lineage>
</organism>
<dbReference type="Proteomes" id="UP001516400">
    <property type="component" value="Unassembled WGS sequence"/>
</dbReference>
<keyword evidence="2" id="KW-1185">Reference proteome</keyword>
<protein>
    <submittedName>
        <fullName evidence="1">Uncharacterized protein</fullName>
    </submittedName>
</protein>
<proteinExistence type="predicted"/>
<reference evidence="1 2" key="1">
    <citation type="journal article" date="2021" name="BMC Biol.">
        <title>Horizontally acquired antibacterial genes associated with adaptive radiation of ladybird beetles.</title>
        <authorList>
            <person name="Li H.S."/>
            <person name="Tang X.F."/>
            <person name="Huang Y.H."/>
            <person name="Xu Z.Y."/>
            <person name="Chen M.L."/>
            <person name="Du X.Y."/>
            <person name="Qiu B.Y."/>
            <person name="Chen P.T."/>
            <person name="Zhang W."/>
            <person name="Slipinski A."/>
            <person name="Escalona H.E."/>
            <person name="Waterhouse R.M."/>
            <person name="Zwick A."/>
            <person name="Pang H."/>
        </authorList>
    </citation>
    <scope>NUCLEOTIDE SEQUENCE [LARGE SCALE GENOMIC DNA]</scope>
    <source>
        <strain evidence="1">SYSU2018</strain>
    </source>
</reference>
<evidence type="ECO:0000313" key="1">
    <source>
        <dbReference type="EMBL" id="KAL3279265.1"/>
    </source>
</evidence>
<comment type="caution">
    <text evidence="1">The sequence shown here is derived from an EMBL/GenBank/DDBJ whole genome shotgun (WGS) entry which is preliminary data.</text>
</comment>
<evidence type="ECO:0000313" key="2">
    <source>
        <dbReference type="Proteomes" id="UP001516400"/>
    </source>
</evidence>
<dbReference type="EMBL" id="JABFTP020000124">
    <property type="protein sequence ID" value="KAL3279265.1"/>
    <property type="molecule type" value="Genomic_DNA"/>
</dbReference>
<name>A0ABD2NL25_9CUCU</name>
<accession>A0ABD2NL25</accession>
<sequence>MNKKDTLMGKEIFYSILMIKSYLVKAFRNDREYWKEGIIKGKLGNCIYKIWIPEKALFLKKHIDQLKKNYLSELSVPVSDILNPNTRDKKRQSLPLALRRERRTVKHVRRLGFE</sequence>
<dbReference type="AlphaFoldDB" id="A0ABD2NL25"/>